<feature type="active site" description="Tele-AMP-histidine intermediate" evidence="3">
    <location>
        <position position="77"/>
    </location>
</feature>
<keyword evidence="2" id="KW-0378">Hydrolase</keyword>
<dbReference type="SUPFAM" id="SSF54197">
    <property type="entry name" value="HIT-like"/>
    <property type="match status" value="1"/>
</dbReference>
<dbReference type="Gene3D" id="3.30.428.10">
    <property type="entry name" value="HIT-like"/>
    <property type="match status" value="1"/>
</dbReference>
<dbReference type="AlphaFoldDB" id="A0A6V3ZDB0"/>
<name>A0A6V3ZDB0_9EUKA</name>
<dbReference type="GO" id="GO:0000166">
    <property type="term" value="F:nucleotide binding"/>
    <property type="evidence" value="ECO:0007669"/>
    <property type="project" value="UniProtKB-KW"/>
</dbReference>
<sequence>MAFRNIKPYAPLAALVIPKRFVEQDPMGLGAEHLETVSRMREIGLAVIARDQPVASGARDFWLKFHKPPHISVEHLHLHVIAPVSTISKWDTIVRFCDEGLACDVLDVLARLRTIGG</sequence>
<organism evidence="5">
    <name type="scientific">Prymnesium polylepis</name>
    <dbReference type="NCBI Taxonomy" id="72548"/>
    <lineage>
        <taxon>Eukaryota</taxon>
        <taxon>Haptista</taxon>
        <taxon>Haptophyta</taxon>
        <taxon>Prymnesiophyceae</taxon>
        <taxon>Prymnesiales</taxon>
        <taxon>Prymnesiaceae</taxon>
        <taxon>Prymnesium</taxon>
    </lineage>
</organism>
<dbReference type="Pfam" id="PF11969">
    <property type="entry name" value="DcpS_C"/>
    <property type="match status" value="1"/>
</dbReference>
<dbReference type="EMBL" id="HBKO01006596">
    <property type="protein sequence ID" value="CAE2197827.1"/>
    <property type="molecule type" value="Transcribed_RNA"/>
</dbReference>
<dbReference type="GO" id="GO:0016787">
    <property type="term" value="F:hydrolase activity"/>
    <property type="evidence" value="ECO:0007669"/>
    <property type="project" value="UniProtKB-KW"/>
</dbReference>
<feature type="short sequence motif" description="Histidine triad motif" evidence="4">
    <location>
        <begin position="75"/>
        <end position="79"/>
    </location>
</feature>
<gene>
    <name evidence="5" type="ORF">CPOL0286_LOCUS3181</name>
</gene>
<dbReference type="PANTHER" id="PTHR12486">
    <property type="entry name" value="APRATAXIN-RELATED"/>
    <property type="match status" value="1"/>
</dbReference>
<evidence type="ECO:0000256" key="4">
    <source>
        <dbReference type="PIRSR" id="PIRSR601310-3"/>
    </source>
</evidence>
<dbReference type="InterPro" id="IPR001310">
    <property type="entry name" value="Histidine_triad_HIT"/>
</dbReference>
<evidence type="ECO:0000313" key="5">
    <source>
        <dbReference type="EMBL" id="CAE2197827.1"/>
    </source>
</evidence>
<dbReference type="PANTHER" id="PTHR12486:SF5">
    <property type="entry name" value="ADENOSINE 5'-MONOPHOSPHORAMIDASE HINT3"/>
    <property type="match status" value="1"/>
</dbReference>
<reference evidence="5" key="1">
    <citation type="submission" date="2021-01" db="EMBL/GenBank/DDBJ databases">
        <authorList>
            <person name="Corre E."/>
            <person name="Pelletier E."/>
            <person name="Niang G."/>
            <person name="Scheremetjew M."/>
            <person name="Finn R."/>
            <person name="Kale V."/>
            <person name="Holt S."/>
            <person name="Cochrane G."/>
            <person name="Meng A."/>
            <person name="Brown T."/>
            <person name="Cohen L."/>
        </authorList>
    </citation>
    <scope>NUCLEOTIDE SEQUENCE</scope>
    <source>
        <strain evidence="5">UIO037</strain>
    </source>
</reference>
<dbReference type="PRINTS" id="PR00332">
    <property type="entry name" value="HISTRIAD"/>
</dbReference>
<dbReference type="InterPro" id="IPR036265">
    <property type="entry name" value="HIT-like_sf"/>
</dbReference>
<evidence type="ECO:0008006" key="6">
    <source>
        <dbReference type="Google" id="ProtNLM"/>
    </source>
</evidence>
<keyword evidence="1" id="KW-0547">Nucleotide-binding</keyword>
<proteinExistence type="predicted"/>
<accession>A0A6V3ZDB0</accession>
<protein>
    <recommendedName>
        <fullName evidence="6">HIT domain-containing protein</fullName>
    </recommendedName>
</protein>
<evidence type="ECO:0000256" key="1">
    <source>
        <dbReference type="ARBA" id="ARBA00022741"/>
    </source>
</evidence>
<evidence type="ECO:0000256" key="2">
    <source>
        <dbReference type="ARBA" id="ARBA00022801"/>
    </source>
</evidence>
<evidence type="ECO:0000256" key="3">
    <source>
        <dbReference type="PIRSR" id="PIRSR601310-1"/>
    </source>
</evidence>